<dbReference type="InterPro" id="IPR013149">
    <property type="entry name" value="ADH-like_C"/>
</dbReference>
<protein>
    <submittedName>
        <fullName evidence="3">NADPH2:quinone reductase</fullName>
    </submittedName>
</protein>
<dbReference type="SMART" id="SM00829">
    <property type="entry name" value="PKS_ER"/>
    <property type="match status" value="1"/>
</dbReference>
<evidence type="ECO:0000313" key="3">
    <source>
        <dbReference type="EMBL" id="SCL25065.1"/>
    </source>
</evidence>
<dbReference type="GO" id="GO:0016628">
    <property type="term" value="F:oxidoreductase activity, acting on the CH-CH group of donors, NAD or NADP as acceptor"/>
    <property type="evidence" value="ECO:0007669"/>
    <property type="project" value="InterPro"/>
</dbReference>
<keyword evidence="4" id="KW-1185">Reference proteome</keyword>
<organism evidence="3 4">
    <name type="scientific">Micromonospora inyonensis</name>
    <dbReference type="NCBI Taxonomy" id="47866"/>
    <lineage>
        <taxon>Bacteria</taxon>
        <taxon>Bacillati</taxon>
        <taxon>Actinomycetota</taxon>
        <taxon>Actinomycetes</taxon>
        <taxon>Micromonosporales</taxon>
        <taxon>Micromonosporaceae</taxon>
        <taxon>Micromonospora</taxon>
    </lineage>
</organism>
<reference evidence="4" key="1">
    <citation type="submission" date="2016-06" db="EMBL/GenBank/DDBJ databases">
        <authorList>
            <person name="Varghese N."/>
        </authorList>
    </citation>
    <scope>NUCLEOTIDE SEQUENCE [LARGE SCALE GENOMIC DNA]</scope>
    <source>
        <strain evidence="4">DSM 46123</strain>
    </source>
</reference>
<sequence length="352" mass="37792">MVPRVTQSRAVVLASRPVGEAVRSNLRLETRELPAIGNGQVLLRTIYLSLDPYMRGRMNASRSYAKPVEVGEVMEGGTVCEVLESASPSFSPGDIVLAHSGWQTHAVQDSEHLRRVDPAKAPISTALGVLGMPGFAAYVGLTEIGRVVAGETLVVAAATGAVGSAVGQIAKIQGARTVGIAGGASKVAWLRELGFDVALDHRSPTFKNELSEAVPDGIDIYFENVGGAVWDAVFDHLNDFARVPVCGLISQYNEASAPPGPDRLPQLMSAINIKRLVVRGFTQRDFISTHYSAFQRDMAAWLSNGRIRYREDFVDGIENAPEAFFGLLKGKNFGKLIVRVADDPTRSAPPVP</sequence>
<name>A0A1C6S6G6_9ACTN</name>
<dbReference type="PANTHER" id="PTHR43205">
    <property type="entry name" value="PROSTAGLANDIN REDUCTASE"/>
    <property type="match status" value="1"/>
</dbReference>
<dbReference type="InterPro" id="IPR036291">
    <property type="entry name" value="NAD(P)-bd_dom_sf"/>
</dbReference>
<dbReference type="InterPro" id="IPR045010">
    <property type="entry name" value="MDR_fam"/>
</dbReference>
<dbReference type="InterPro" id="IPR011032">
    <property type="entry name" value="GroES-like_sf"/>
</dbReference>
<dbReference type="Pfam" id="PF16884">
    <property type="entry name" value="ADH_N_2"/>
    <property type="match status" value="1"/>
</dbReference>
<dbReference type="FunFam" id="3.40.50.720:FF:000121">
    <property type="entry name" value="Prostaglandin reductase 2"/>
    <property type="match status" value="1"/>
</dbReference>
<dbReference type="Proteomes" id="UP000198906">
    <property type="component" value="Unassembled WGS sequence"/>
</dbReference>
<keyword evidence="1" id="KW-0560">Oxidoreductase</keyword>
<feature type="domain" description="Enoyl reductase (ER)" evidence="2">
    <location>
        <begin position="21"/>
        <end position="338"/>
    </location>
</feature>
<dbReference type="SUPFAM" id="SSF51735">
    <property type="entry name" value="NAD(P)-binding Rossmann-fold domains"/>
    <property type="match status" value="1"/>
</dbReference>
<evidence type="ECO:0000259" key="2">
    <source>
        <dbReference type="SMART" id="SM00829"/>
    </source>
</evidence>
<proteinExistence type="predicted"/>
<evidence type="ECO:0000313" key="4">
    <source>
        <dbReference type="Proteomes" id="UP000198906"/>
    </source>
</evidence>
<dbReference type="Pfam" id="PF00107">
    <property type="entry name" value="ADH_zinc_N"/>
    <property type="match status" value="1"/>
</dbReference>
<dbReference type="PANTHER" id="PTHR43205:SF7">
    <property type="entry name" value="PROSTAGLANDIN REDUCTASE 1"/>
    <property type="match status" value="1"/>
</dbReference>
<dbReference type="EMBL" id="FMHU01000002">
    <property type="protein sequence ID" value="SCL25065.1"/>
    <property type="molecule type" value="Genomic_DNA"/>
</dbReference>
<evidence type="ECO:0000256" key="1">
    <source>
        <dbReference type="ARBA" id="ARBA00023002"/>
    </source>
</evidence>
<dbReference type="SUPFAM" id="SSF50129">
    <property type="entry name" value="GroES-like"/>
    <property type="match status" value="2"/>
</dbReference>
<dbReference type="InterPro" id="IPR020843">
    <property type="entry name" value="ER"/>
</dbReference>
<dbReference type="CDD" id="cd05288">
    <property type="entry name" value="PGDH"/>
    <property type="match status" value="1"/>
</dbReference>
<accession>A0A1C6S6G6</accession>
<dbReference type="Gene3D" id="3.40.50.720">
    <property type="entry name" value="NAD(P)-binding Rossmann-like Domain"/>
    <property type="match status" value="1"/>
</dbReference>
<dbReference type="STRING" id="47866.GA0074694_4119"/>
<gene>
    <name evidence="3" type="ORF">GA0074694_4119</name>
</gene>
<dbReference type="Gene3D" id="3.90.180.10">
    <property type="entry name" value="Medium-chain alcohol dehydrogenases, catalytic domain"/>
    <property type="match status" value="1"/>
</dbReference>
<dbReference type="AlphaFoldDB" id="A0A1C6S6G6"/>
<dbReference type="InterPro" id="IPR041694">
    <property type="entry name" value="ADH_N_2"/>
</dbReference>